<proteinExistence type="predicted"/>
<dbReference type="HOGENOM" id="CLU_2920923_0_0_11"/>
<dbReference type="KEGG" id="sro:Sros_8132"/>
<dbReference type="Proteomes" id="UP000002029">
    <property type="component" value="Chromosome"/>
</dbReference>
<organism evidence="2 3">
    <name type="scientific">Streptosporangium roseum (strain ATCC 12428 / DSM 43021 / JCM 3005 / KCTC 9067 / NCIMB 10171 / NRRL 2505 / NI 9100)</name>
    <dbReference type="NCBI Taxonomy" id="479432"/>
    <lineage>
        <taxon>Bacteria</taxon>
        <taxon>Bacillati</taxon>
        <taxon>Actinomycetota</taxon>
        <taxon>Actinomycetes</taxon>
        <taxon>Streptosporangiales</taxon>
        <taxon>Streptosporangiaceae</taxon>
        <taxon>Streptosporangium</taxon>
    </lineage>
</organism>
<dbReference type="eggNOG" id="COG0451">
    <property type="taxonomic scope" value="Bacteria"/>
</dbReference>
<accession>D2AX60</accession>
<dbReference type="SUPFAM" id="SSF51735">
    <property type="entry name" value="NAD(P)-binding Rossmann-fold domains"/>
    <property type="match status" value="1"/>
</dbReference>
<dbReference type="Pfam" id="PF01370">
    <property type="entry name" value="Epimerase"/>
    <property type="match status" value="1"/>
</dbReference>
<feature type="domain" description="NAD-dependent epimerase/dehydratase" evidence="1">
    <location>
        <begin position="1"/>
        <end position="37"/>
    </location>
</feature>
<dbReference type="InterPro" id="IPR001509">
    <property type="entry name" value="Epimerase_deHydtase"/>
</dbReference>
<dbReference type="OrthoDB" id="3505012at2"/>
<dbReference type="AlphaFoldDB" id="D2AX60"/>
<sequence length="61" mass="6568">MTGASGFIGRMLTRMLVDSGEKAVGIDRVPQPPRLGLTVLTADRHDAVRRQVAARPLLEVA</sequence>
<dbReference type="STRING" id="479432.Sros_8132"/>
<gene>
    <name evidence="2" type="ordered locus">Sros_8132</name>
</gene>
<keyword evidence="3" id="KW-1185">Reference proteome</keyword>
<dbReference type="EMBL" id="CP001814">
    <property type="protein sequence ID" value="ACZ90787.1"/>
    <property type="molecule type" value="Genomic_DNA"/>
</dbReference>
<name>D2AX60_STRRD</name>
<reference evidence="2 3" key="1">
    <citation type="journal article" date="2010" name="Stand. Genomic Sci.">
        <title>Complete genome sequence of Streptosporangium roseum type strain (NI 9100).</title>
        <authorList>
            <person name="Nolan M."/>
            <person name="Sikorski J."/>
            <person name="Jando M."/>
            <person name="Lucas S."/>
            <person name="Lapidus A."/>
            <person name="Glavina Del Rio T."/>
            <person name="Chen F."/>
            <person name="Tice H."/>
            <person name="Pitluck S."/>
            <person name="Cheng J.F."/>
            <person name="Chertkov O."/>
            <person name="Sims D."/>
            <person name="Meincke L."/>
            <person name="Brettin T."/>
            <person name="Han C."/>
            <person name="Detter J.C."/>
            <person name="Bruce D."/>
            <person name="Goodwin L."/>
            <person name="Land M."/>
            <person name="Hauser L."/>
            <person name="Chang Y.J."/>
            <person name="Jeffries C.D."/>
            <person name="Ivanova N."/>
            <person name="Mavromatis K."/>
            <person name="Mikhailova N."/>
            <person name="Chen A."/>
            <person name="Palaniappan K."/>
            <person name="Chain P."/>
            <person name="Rohde M."/>
            <person name="Goker M."/>
            <person name="Bristow J."/>
            <person name="Eisen J.A."/>
            <person name="Markowitz V."/>
            <person name="Hugenholtz P."/>
            <person name="Kyrpides N.C."/>
            <person name="Klenk H.P."/>
        </authorList>
    </citation>
    <scope>NUCLEOTIDE SEQUENCE [LARGE SCALE GENOMIC DNA]</scope>
    <source>
        <strain evidence="3">ATCC 12428 / DSM 43021 / JCM 3005 / NI 9100</strain>
    </source>
</reference>
<evidence type="ECO:0000313" key="3">
    <source>
        <dbReference type="Proteomes" id="UP000002029"/>
    </source>
</evidence>
<dbReference type="RefSeq" id="WP_012894517.1">
    <property type="nucleotide sequence ID" value="NC_013595.1"/>
</dbReference>
<dbReference type="InterPro" id="IPR036291">
    <property type="entry name" value="NAD(P)-bd_dom_sf"/>
</dbReference>
<dbReference type="Gene3D" id="3.40.50.720">
    <property type="entry name" value="NAD(P)-binding Rossmann-like Domain"/>
    <property type="match status" value="1"/>
</dbReference>
<protein>
    <recommendedName>
        <fullName evidence="1">NAD-dependent epimerase/dehydratase domain-containing protein</fullName>
    </recommendedName>
</protein>
<evidence type="ECO:0000313" key="2">
    <source>
        <dbReference type="EMBL" id="ACZ90787.1"/>
    </source>
</evidence>
<evidence type="ECO:0000259" key="1">
    <source>
        <dbReference type="Pfam" id="PF01370"/>
    </source>
</evidence>